<evidence type="ECO:0000256" key="1">
    <source>
        <dbReference type="SAM" id="MobiDB-lite"/>
    </source>
</evidence>
<feature type="compositionally biased region" description="Polar residues" evidence="1">
    <location>
        <begin position="191"/>
        <end position="211"/>
    </location>
</feature>
<proteinExistence type="predicted"/>
<accession>A0AAU7L086</accession>
<name>A0AAU7L086_9RHAB</name>
<organism evidence="2">
    <name type="scientific">Zeugodacus cucurbitae sigmavirus-A2</name>
    <dbReference type="NCBI Taxonomy" id="3159477"/>
    <lineage>
        <taxon>Viruses</taxon>
        <taxon>Riboviria</taxon>
        <taxon>Orthornavirae</taxon>
        <taxon>Negarnaviricota</taxon>
        <taxon>Haploviricotina</taxon>
        <taxon>Monjiviricetes</taxon>
        <taxon>Mononegavirales</taxon>
        <taxon>Rhabdoviridae</taxon>
        <taxon>Alpharhabdovirinae</taxon>
        <taxon>Sigmavirus</taxon>
    </lineage>
</organism>
<reference evidence="2" key="1">
    <citation type="journal article" date="2024" name="J. Invertebr. Pathol.">
        <title>RNA virus diversity and prevalence in field and laboratory populations of melon fly throughout its distribution.</title>
        <authorList>
            <person name="Kumar Pradhan S."/>
            <person name="Morrow J.L."/>
            <person name="Sharpe S.R."/>
            <person name="Karuppannasamy A."/>
            <person name="Ramasamy E."/>
            <person name="Bynakal S."/>
            <person name="Maligeppagol M."/>
            <person name="Ramasamy A."/>
            <person name="Riegler M."/>
        </authorList>
    </citation>
    <scope>NUCLEOTIDE SEQUENCE</scope>
    <source>
        <strain evidence="2">ZcSV-A2</strain>
    </source>
</reference>
<feature type="region of interest" description="Disordered" evidence="1">
    <location>
        <begin position="157"/>
        <end position="215"/>
    </location>
</feature>
<feature type="compositionally biased region" description="Basic and acidic residues" evidence="1">
    <location>
        <begin position="176"/>
        <end position="190"/>
    </location>
</feature>
<protein>
    <submittedName>
        <fullName evidence="2">P protein</fullName>
    </submittedName>
</protein>
<evidence type="ECO:0000313" key="2">
    <source>
        <dbReference type="EMBL" id="XBO77512.1"/>
    </source>
</evidence>
<reference evidence="2" key="2">
    <citation type="submission" date="2024-04" db="EMBL/GenBank/DDBJ databases">
        <authorList>
            <person name="Kumar Pradhan S."/>
            <person name="Morrow J.L."/>
            <person name="Sharpe S.R."/>
            <person name="Karupannasamy A."/>
            <person name="Bynakal S."/>
            <person name="Ramasamy A."/>
            <person name="Riegler M."/>
        </authorList>
    </citation>
    <scope>NUCLEOTIDE SEQUENCE</scope>
    <source>
        <strain evidence="2">ZcSV-A2</strain>
    </source>
</reference>
<sequence>MADKRFNPLPKLDPEVTEKLISAQKKNVFADLEVLDEDLSVETQEPNRTSKIRCTKDGCDISDQCKGIHGGFLDLLPDNPESPDEDWERSGAEGAQFVKPLSDTFVSAIPEKKIHYVDLGCGLTSCQEEHLTKEIWKLIQGLSINLSPKSIIIKRRDGEHAEDKIPSSSGHNHNKNHYEKRCPTLQETERTPSSSTQSPISKPTTSPSESGSKLLCHDANDEPGVLLRFRKGFLLNPLNKSRKIRRFDLNTPGFGLEDIKQEFGSIHNIPEDDGKFLVTMLKRNKILNLVLMRYNIDNICLAE</sequence>
<dbReference type="EMBL" id="PP626161">
    <property type="protein sequence ID" value="XBO77512.1"/>
    <property type="molecule type" value="Viral_cRNA"/>
</dbReference>